<organism evidence="3 4">
    <name type="scientific">Kingdonia uniflora</name>
    <dbReference type="NCBI Taxonomy" id="39325"/>
    <lineage>
        <taxon>Eukaryota</taxon>
        <taxon>Viridiplantae</taxon>
        <taxon>Streptophyta</taxon>
        <taxon>Embryophyta</taxon>
        <taxon>Tracheophyta</taxon>
        <taxon>Spermatophyta</taxon>
        <taxon>Magnoliopsida</taxon>
        <taxon>Ranunculales</taxon>
        <taxon>Circaeasteraceae</taxon>
        <taxon>Kingdonia</taxon>
    </lineage>
</organism>
<dbReference type="OrthoDB" id="19944at2759"/>
<comment type="caution">
    <text evidence="3">The sequence shown here is derived from an EMBL/GenBank/DDBJ whole genome shotgun (WGS) entry which is preliminary data.</text>
</comment>
<feature type="region of interest" description="Disordered" evidence="1">
    <location>
        <begin position="127"/>
        <end position="153"/>
    </location>
</feature>
<dbReference type="InterPro" id="IPR021717">
    <property type="entry name" value="Nucleoporin_Nup160"/>
</dbReference>
<reference evidence="3 4" key="1">
    <citation type="journal article" date="2020" name="IScience">
        <title>Genome Sequencing of the Endangered Kingdonia uniflora (Circaeasteraceae, Ranunculales) Reveals Potential Mechanisms of Evolutionary Specialization.</title>
        <authorList>
            <person name="Sun Y."/>
            <person name="Deng T."/>
            <person name="Zhang A."/>
            <person name="Moore M.J."/>
            <person name="Landis J.B."/>
            <person name="Lin N."/>
            <person name="Zhang H."/>
            <person name="Zhang X."/>
            <person name="Huang J."/>
            <person name="Zhang X."/>
            <person name="Sun H."/>
            <person name="Wang H."/>
        </authorList>
    </citation>
    <scope>NUCLEOTIDE SEQUENCE [LARGE SCALE GENOMIC DNA]</scope>
    <source>
        <strain evidence="3">TB1705</strain>
        <tissue evidence="3">Leaf</tissue>
    </source>
</reference>
<protein>
    <recommendedName>
        <fullName evidence="2">NUP160 middle TPR domain-containing protein</fullName>
    </recommendedName>
</protein>
<feature type="region of interest" description="Disordered" evidence="1">
    <location>
        <begin position="191"/>
        <end position="263"/>
    </location>
</feature>
<feature type="compositionally biased region" description="Basic and acidic residues" evidence="1">
    <location>
        <begin position="191"/>
        <end position="201"/>
    </location>
</feature>
<evidence type="ECO:0000256" key="1">
    <source>
        <dbReference type="SAM" id="MobiDB-lite"/>
    </source>
</evidence>
<feature type="compositionally biased region" description="Basic and acidic residues" evidence="1">
    <location>
        <begin position="213"/>
        <end position="234"/>
    </location>
</feature>
<dbReference type="PANTHER" id="PTHR21286">
    <property type="entry name" value="NUCLEAR PORE COMPLEX PROTEIN NUP160"/>
    <property type="match status" value="1"/>
</dbReference>
<keyword evidence="4" id="KW-1185">Reference proteome</keyword>
<dbReference type="Pfam" id="PF23354">
    <property type="entry name" value="TPR_NUP160_120_M"/>
    <property type="match status" value="1"/>
</dbReference>
<name>A0A7J7L9P9_9MAGN</name>
<dbReference type="PANTHER" id="PTHR21286:SF0">
    <property type="entry name" value="NUCLEAR PORE COMPLEX PROTEIN NUP160"/>
    <property type="match status" value="1"/>
</dbReference>
<dbReference type="GO" id="GO:0017056">
    <property type="term" value="F:structural constituent of nuclear pore"/>
    <property type="evidence" value="ECO:0007669"/>
    <property type="project" value="TreeGrafter"/>
</dbReference>
<accession>A0A7J7L9P9</accession>
<feature type="compositionally biased region" description="Basic and acidic residues" evidence="1">
    <location>
        <begin position="250"/>
        <end position="259"/>
    </location>
</feature>
<evidence type="ECO:0000313" key="4">
    <source>
        <dbReference type="Proteomes" id="UP000541444"/>
    </source>
</evidence>
<gene>
    <name evidence="3" type="ORF">GIB67_021480</name>
</gene>
<proteinExistence type="predicted"/>
<evidence type="ECO:0000313" key="3">
    <source>
        <dbReference type="EMBL" id="KAF6139270.1"/>
    </source>
</evidence>
<feature type="domain" description="NUP160 middle TPR" evidence="2">
    <location>
        <begin position="62"/>
        <end position="99"/>
    </location>
</feature>
<dbReference type="InterPro" id="IPR056535">
    <property type="entry name" value="TPR_NUP160_M"/>
</dbReference>
<dbReference type="EMBL" id="JACGCM010002501">
    <property type="protein sequence ID" value="KAF6139270.1"/>
    <property type="molecule type" value="Genomic_DNA"/>
</dbReference>
<dbReference type="GO" id="GO:0005643">
    <property type="term" value="C:nuclear pore"/>
    <property type="evidence" value="ECO:0007669"/>
    <property type="project" value="TreeGrafter"/>
</dbReference>
<dbReference type="AlphaFoldDB" id="A0A7J7L9P9"/>
<dbReference type="Proteomes" id="UP000541444">
    <property type="component" value="Unassembled WGS sequence"/>
</dbReference>
<evidence type="ECO:0000259" key="2">
    <source>
        <dbReference type="Pfam" id="PF23354"/>
    </source>
</evidence>
<sequence>METSIRGFSFTNSKTNSYSDGSISSSSEGELIMVNGDQEVFFFSIFLRKEIYRYIHLFIFCHLNHYHEAYCAITSNPDEDRKCICLKRFIIVLCERGATKLGGSETNNSGLSEPPLSELFKAAKKLKKTKTNGPSEPPFENKSMKIVASKKKKSRDCGDTIRVWDEPLSNRVEVKPVNRVQVEPIKRVQVEPQTERARVEPQTDIGSRKKAQTKKEANKPTQKEKELKEKKGKNNDQVGEPTKPTNKRAKPSDLPKEELDVLPVVYDSDSEIVIIEEVGQTENRAQTGSGH</sequence>